<dbReference type="GO" id="GO:0006821">
    <property type="term" value="P:chloride transport"/>
    <property type="evidence" value="ECO:0007669"/>
    <property type="project" value="InterPro"/>
</dbReference>
<dbReference type="GO" id="GO:0034715">
    <property type="term" value="C:pICln-Sm protein complex"/>
    <property type="evidence" value="ECO:0007669"/>
    <property type="project" value="InterPro"/>
</dbReference>
<evidence type="ECO:0000256" key="5">
    <source>
        <dbReference type="ARBA" id="ARBA00022490"/>
    </source>
</evidence>
<dbReference type="Proteomes" id="UP001381693">
    <property type="component" value="Unassembled WGS sequence"/>
</dbReference>
<accession>A0AAN8WP61</accession>
<dbReference type="GO" id="GO:0034709">
    <property type="term" value="C:methylosome"/>
    <property type="evidence" value="ECO:0007669"/>
    <property type="project" value="InterPro"/>
</dbReference>
<gene>
    <name evidence="9" type="primary">CLNS1A</name>
    <name evidence="9" type="ORF">SK128_025636</name>
</gene>
<comment type="caution">
    <text evidence="9">The sequence shown here is derived from an EMBL/GenBank/DDBJ whole genome shotgun (WGS) entry which is preliminary data.</text>
</comment>
<feature type="compositionally biased region" description="Acidic residues" evidence="8">
    <location>
        <begin position="91"/>
        <end position="102"/>
    </location>
</feature>
<dbReference type="GO" id="GO:0005681">
    <property type="term" value="C:spliceosomal complex"/>
    <property type="evidence" value="ECO:0007669"/>
    <property type="project" value="TreeGrafter"/>
</dbReference>
<evidence type="ECO:0000256" key="3">
    <source>
        <dbReference type="ARBA" id="ARBA00007054"/>
    </source>
</evidence>
<dbReference type="GO" id="GO:0005829">
    <property type="term" value="C:cytosol"/>
    <property type="evidence" value="ECO:0007669"/>
    <property type="project" value="InterPro"/>
</dbReference>
<dbReference type="EMBL" id="JAXCGZ010015914">
    <property type="protein sequence ID" value="KAK7069720.1"/>
    <property type="molecule type" value="Genomic_DNA"/>
</dbReference>
<keyword evidence="10" id="KW-1185">Reference proteome</keyword>
<dbReference type="GO" id="GO:0045292">
    <property type="term" value="P:mRNA cis splicing, via spliceosome"/>
    <property type="evidence" value="ECO:0007669"/>
    <property type="project" value="TreeGrafter"/>
</dbReference>
<dbReference type="GO" id="GO:0005886">
    <property type="term" value="C:plasma membrane"/>
    <property type="evidence" value="ECO:0007669"/>
    <property type="project" value="InterPro"/>
</dbReference>
<evidence type="ECO:0000256" key="6">
    <source>
        <dbReference type="ARBA" id="ARBA00023242"/>
    </source>
</evidence>
<evidence type="ECO:0000256" key="8">
    <source>
        <dbReference type="SAM" id="MobiDB-lite"/>
    </source>
</evidence>
<dbReference type="PRINTS" id="PR01348">
    <property type="entry name" value="ICLNCHANNEL"/>
</dbReference>
<feature type="region of interest" description="Disordered" evidence="8">
    <location>
        <begin position="132"/>
        <end position="204"/>
    </location>
</feature>
<dbReference type="PANTHER" id="PTHR21399">
    <property type="entry name" value="CHLORIDE CONDUCTANCE REGULATORY PROTEIN ICLN"/>
    <property type="match status" value="1"/>
</dbReference>
<comment type="similarity">
    <text evidence="3">Belongs to the pICln (TC 1.A.47) family.</text>
</comment>
<name>A0AAN8WP61_HALRR</name>
<feature type="compositionally biased region" description="Acidic residues" evidence="8">
    <location>
        <begin position="188"/>
        <end position="204"/>
    </location>
</feature>
<dbReference type="PANTHER" id="PTHR21399:SF0">
    <property type="entry name" value="METHYLOSOME SUBUNIT PICLN"/>
    <property type="match status" value="1"/>
</dbReference>
<dbReference type="Pfam" id="PF03517">
    <property type="entry name" value="Voldacs"/>
    <property type="match status" value="1"/>
</dbReference>
<keyword evidence="5" id="KW-0963">Cytoplasm</keyword>
<proteinExistence type="inferred from homology"/>
<dbReference type="GO" id="GO:0000387">
    <property type="term" value="P:spliceosomal snRNP assembly"/>
    <property type="evidence" value="ECO:0007669"/>
    <property type="project" value="InterPro"/>
</dbReference>
<comment type="subcellular location">
    <subcellularLocation>
        <location evidence="2">Cytoplasm</location>
    </subcellularLocation>
    <subcellularLocation>
        <location evidence="1">Nucleus</location>
    </subcellularLocation>
</comment>
<evidence type="ECO:0000313" key="9">
    <source>
        <dbReference type="EMBL" id="KAK7069720.1"/>
    </source>
</evidence>
<feature type="compositionally biased region" description="Acidic residues" evidence="8">
    <location>
        <begin position="139"/>
        <end position="155"/>
    </location>
</feature>
<evidence type="ECO:0000256" key="4">
    <source>
        <dbReference type="ARBA" id="ARBA00015653"/>
    </source>
</evidence>
<protein>
    <recommendedName>
        <fullName evidence="4">Methylosome subunit pICln</fullName>
    </recommendedName>
</protein>
<dbReference type="Gene3D" id="2.30.29.30">
    <property type="entry name" value="Pleckstrin-homology domain (PH domain)/Phosphotyrosine-binding domain (PTB)"/>
    <property type="match status" value="1"/>
</dbReference>
<reference evidence="9 10" key="1">
    <citation type="submission" date="2023-11" db="EMBL/GenBank/DDBJ databases">
        <title>Halocaridina rubra genome assembly.</title>
        <authorList>
            <person name="Smith C."/>
        </authorList>
    </citation>
    <scope>NUCLEOTIDE SEQUENCE [LARGE SCALE GENOMIC DNA]</scope>
    <source>
        <strain evidence="9">EP-1</strain>
        <tissue evidence="9">Whole</tissue>
    </source>
</reference>
<dbReference type="InterPro" id="IPR011993">
    <property type="entry name" value="PH-like_dom_sf"/>
</dbReference>
<evidence type="ECO:0000256" key="1">
    <source>
        <dbReference type="ARBA" id="ARBA00004123"/>
    </source>
</evidence>
<comment type="function">
    <text evidence="7">Involved in both the assembly of spliceosomal snRNPs and the methylation of Sm proteins. Chaperone that regulates the assembly of spliceosomal U1, U2, U4 and U5 small nuclear ribonucleoproteins (snRNPs), the building blocks of the spliceosome, and thereby plays an important role in the splicing of cellular pre-mRNAs. Most spliceosomal snRNPs contain a common set of Sm proteins SNRPB, SNRPD1, SNRPD2, SNRPD3, SNRPE, SNRPF and SNRPG that assemble in a heptameric protein ring on the Sm site of the small nuclear RNA to form the core snRNP (Sm core). In the cytosol, the Sm proteins SNRPD1, SNRPD2, SNRPE, SNRPF and SNRPG are trapped in an inactive 6S pICln-Sm complex by the chaperone CLNS1A that controls the assembly of the core snRNP. Dissociation by the SMN complex of CLNS1A from the trapped Sm proteins and their transfer to an SMN-Sm complex triggers the assembly of core snRNPs and their transport to the nucleus.</text>
</comment>
<evidence type="ECO:0000313" key="10">
    <source>
        <dbReference type="Proteomes" id="UP001381693"/>
    </source>
</evidence>
<evidence type="ECO:0000256" key="2">
    <source>
        <dbReference type="ARBA" id="ARBA00004496"/>
    </source>
</evidence>
<dbReference type="AlphaFoldDB" id="A0AAN8WP61"/>
<feature type="region of interest" description="Disordered" evidence="8">
    <location>
        <begin position="88"/>
        <end position="109"/>
    </location>
</feature>
<dbReference type="GO" id="GO:0006884">
    <property type="term" value="P:cell volume homeostasis"/>
    <property type="evidence" value="ECO:0007669"/>
    <property type="project" value="InterPro"/>
</dbReference>
<dbReference type="InterPro" id="IPR039924">
    <property type="entry name" value="ICln/Lot5/Saf5"/>
</dbReference>
<keyword evidence="6" id="KW-0539">Nucleus</keyword>
<organism evidence="9 10">
    <name type="scientific">Halocaridina rubra</name>
    <name type="common">Hawaiian red shrimp</name>
    <dbReference type="NCBI Taxonomy" id="373956"/>
    <lineage>
        <taxon>Eukaryota</taxon>
        <taxon>Metazoa</taxon>
        <taxon>Ecdysozoa</taxon>
        <taxon>Arthropoda</taxon>
        <taxon>Crustacea</taxon>
        <taxon>Multicrustacea</taxon>
        <taxon>Malacostraca</taxon>
        <taxon>Eumalacostraca</taxon>
        <taxon>Eucarida</taxon>
        <taxon>Decapoda</taxon>
        <taxon>Pleocyemata</taxon>
        <taxon>Caridea</taxon>
        <taxon>Atyoidea</taxon>
        <taxon>Atyidae</taxon>
        <taxon>Halocaridina</taxon>
    </lineage>
</organism>
<dbReference type="InterPro" id="IPR003521">
    <property type="entry name" value="ICln"/>
</dbReference>
<sequence>MLLPNLPPPVEGIRHRQCNTKAFINARALGEGTLYIAESRVAWAKDGEEGGLSLDYPHIAIHAISRDPCNFSLPCIYLMIDIEMEPRQDTNEDDEDEEEEEHDSGMTEIRFAPADPMSLENMYKALNDCQVLHPNPEDVQSDEEVGEEPNDDEGDYTVTEQGANGYDIPGTYEDNMEGNLEHAHANGDNEEEVMETGQFDDADM</sequence>
<evidence type="ECO:0000256" key="7">
    <source>
        <dbReference type="ARBA" id="ARBA00045890"/>
    </source>
</evidence>